<dbReference type="EMBL" id="BAAAUG010000090">
    <property type="protein sequence ID" value="GAA3121544.1"/>
    <property type="molecule type" value="Genomic_DNA"/>
</dbReference>
<sequence length="160" mass="17338">MSPRHMGRRMSPRHELSPINARNLLESLPGSPSLRRWVTRAVGAGLAAAAYLLCLPWDLRNRPETPGAINETSPVTALGITILAVSMLSLAAYFGFRDRLGWALLLVAAPPATLMYVSFDNHPEPDAAVWPLAWGFFVLVMGAGVLAVAGFARLFRDSEA</sequence>
<proteinExistence type="predicted"/>
<evidence type="ECO:0008006" key="4">
    <source>
        <dbReference type="Google" id="ProtNLM"/>
    </source>
</evidence>
<evidence type="ECO:0000313" key="3">
    <source>
        <dbReference type="Proteomes" id="UP001501637"/>
    </source>
</evidence>
<dbReference type="Proteomes" id="UP001501637">
    <property type="component" value="Unassembled WGS sequence"/>
</dbReference>
<keyword evidence="1" id="KW-1133">Transmembrane helix</keyword>
<keyword evidence="1" id="KW-0812">Transmembrane</keyword>
<feature type="transmembrane region" description="Helical" evidence="1">
    <location>
        <begin position="37"/>
        <end position="55"/>
    </location>
</feature>
<gene>
    <name evidence="2" type="ORF">GCM10010449_49300</name>
</gene>
<accession>A0ABP6MRQ3</accession>
<keyword evidence="3" id="KW-1185">Reference proteome</keyword>
<feature type="transmembrane region" description="Helical" evidence="1">
    <location>
        <begin position="101"/>
        <end position="119"/>
    </location>
</feature>
<evidence type="ECO:0000256" key="1">
    <source>
        <dbReference type="SAM" id="Phobius"/>
    </source>
</evidence>
<comment type="caution">
    <text evidence="2">The sequence shown here is derived from an EMBL/GenBank/DDBJ whole genome shotgun (WGS) entry which is preliminary data.</text>
</comment>
<reference evidence="3" key="1">
    <citation type="journal article" date="2019" name="Int. J. Syst. Evol. Microbiol.">
        <title>The Global Catalogue of Microorganisms (GCM) 10K type strain sequencing project: providing services to taxonomists for standard genome sequencing and annotation.</title>
        <authorList>
            <consortium name="The Broad Institute Genomics Platform"/>
            <consortium name="The Broad Institute Genome Sequencing Center for Infectious Disease"/>
            <person name="Wu L."/>
            <person name="Ma J."/>
        </authorList>
    </citation>
    <scope>NUCLEOTIDE SEQUENCE [LARGE SCALE GENOMIC DNA]</scope>
    <source>
        <strain evidence="3">JCM 9092</strain>
    </source>
</reference>
<evidence type="ECO:0000313" key="2">
    <source>
        <dbReference type="EMBL" id="GAA3121544.1"/>
    </source>
</evidence>
<feature type="transmembrane region" description="Helical" evidence="1">
    <location>
        <begin position="131"/>
        <end position="155"/>
    </location>
</feature>
<name>A0ABP6MRQ3_9ACTN</name>
<organism evidence="2 3">
    <name type="scientific">Streptomyces rectiviolaceus</name>
    <dbReference type="NCBI Taxonomy" id="332591"/>
    <lineage>
        <taxon>Bacteria</taxon>
        <taxon>Bacillati</taxon>
        <taxon>Actinomycetota</taxon>
        <taxon>Actinomycetes</taxon>
        <taxon>Kitasatosporales</taxon>
        <taxon>Streptomycetaceae</taxon>
        <taxon>Streptomyces</taxon>
    </lineage>
</organism>
<feature type="transmembrane region" description="Helical" evidence="1">
    <location>
        <begin position="75"/>
        <end position="94"/>
    </location>
</feature>
<keyword evidence="1" id="KW-0472">Membrane</keyword>
<protein>
    <recommendedName>
        <fullName evidence="4">Integral membrane protein</fullName>
    </recommendedName>
</protein>